<feature type="transmembrane region" description="Helical" evidence="5">
    <location>
        <begin position="94"/>
        <end position="117"/>
    </location>
</feature>
<dbReference type="GO" id="GO:0016020">
    <property type="term" value="C:membrane"/>
    <property type="evidence" value="ECO:0007669"/>
    <property type="project" value="UniProtKB-SubCell"/>
</dbReference>
<dbReference type="InterPro" id="IPR051533">
    <property type="entry name" value="WaaL-like"/>
</dbReference>
<feature type="transmembrane region" description="Helical" evidence="5">
    <location>
        <begin position="30"/>
        <end position="48"/>
    </location>
</feature>
<feature type="transmembrane region" description="Helical" evidence="5">
    <location>
        <begin position="375"/>
        <end position="392"/>
    </location>
</feature>
<evidence type="ECO:0000256" key="3">
    <source>
        <dbReference type="ARBA" id="ARBA00022989"/>
    </source>
</evidence>
<reference evidence="7" key="1">
    <citation type="submission" date="2020-07" db="EMBL/GenBank/DDBJ databases">
        <title>Acinetobacter junii strain YR7 chromosome and plasmid pNDM-YR7.</title>
        <authorList>
            <person name="Tang B."/>
        </authorList>
    </citation>
    <scope>NUCLEOTIDE SEQUENCE</scope>
    <source>
        <strain evidence="7">YR7</strain>
    </source>
</reference>
<feature type="transmembrane region" description="Helical" evidence="5">
    <location>
        <begin position="341"/>
        <end position="363"/>
    </location>
</feature>
<protein>
    <submittedName>
        <fullName evidence="7">O-antigen ligase family protein</fullName>
    </submittedName>
</protein>
<accession>A0AAX1MGA9</accession>
<dbReference type="EMBL" id="CP059558">
    <property type="protein sequence ID" value="QUY36567.1"/>
    <property type="molecule type" value="Genomic_DNA"/>
</dbReference>
<evidence type="ECO:0000313" key="8">
    <source>
        <dbReference type="Proteomes" id="UP000679388"/>
    </source>
</evidence>
<feature type="transmembrane region" description="Helical" evidence="5">
    <location>
        <begin position="60"/>
        <end position="82"/>
    </location>
</feature>
<keyword evidence="4 5" id="KW-0472">Membrane</keyword>
<feature type="transmembrane region" description="Helical" evidence="5">
    <location>
        <begin position="129"/>
        <end position="153"/>
    </location>
</feature>
<dbReference type="Proteomes" id="UP000679388">
    <property type="component" value="Chromosome"/>
</dbReference>
<organism evidence="7 8">
    <name type="scientific">Acinetobacter junii</name>
    <dbReference type="NCBI Taxonomy" id="40215"/>
    <lineage>
        <taxon>Bacteria</taxon>
        <taxon>Pseudomonadati</taxon>
        <taxon>Pseudomonadota</taxon>
        <taxon>Gammaproteobacteria</taxon>
        <taxon>Moraxellales</taxon>
        <taxon>Moraxellaceae</taxon>
        <taxon>Acinetobacter</taxon>
    </lineage>
</organism>
<feature type="transmembrane region" description="Helical" evidence="5">
    <location>
        <begin position="250"/>
        <end position="270"/>
    </location>
</feature>
<keyword evidence="2 5" id="KW-0812">Transmembrane</keyword>
<sequence>MNISKMISLLLLCFLSTSFLAVSFDGNSRLINYFFAIIVFVFVFVFVYKKNILDRSFFIIINNYYLAIFLSTLFGFLVVYVLDSTIFSFKDVNMYGRILNVILFSFLAWFIVSLCAYDDKHFYPKKMAAFYAVGCFLLILTGYWQALSIYLGIGSFPFETRSMVHGVGKSDYDIQGRLTGIASEPSFFVPFVLDFMILSLIIFKKNINKLIFFCFGALVLLLSFSPSGYVSAIGSLGLALILVANFKNKTYVTFVSIFLVASLFFIVTALDKFKNIGYVIGRLENIGEDVRFKTIFEVMDTFLNSNILTVLFGYGVTNFKFAALNTNYSIFETSNNVLVDVLVEMGIVGLCLFLGIFFKLFLLIKKSPTDLLQKFICYALFFDLLITGMVRADYASSRFFIIIALIVLFSKYNLNKKV</sequence>
<dbReference type="Pfam" id="PF04932">
    <property type="entry name" value="Wzy_C"/>
    <property type="match status" value="1"/>
</dbReference>
<dbReference type="PANTHER" id="PTHR37422">
    <property type="entry name" value="TEICHURONIC ACID BIOSYNTHESIS PROTEIN TUAE"/>
    <property type="match status" value="1"/>
</dbReference>
<feature type="domain" description="O-antigen ligase-related" evidence="6">
    <location>
        <begin position="213"/>
        <end position="354"/>
    </location>
</feature>
<comment type="subcellular location">
    <subcellularLocation>
        <location evidence="1">Membrane</location>
        <topology evidence="1">Multi-pass membrane protein</topology>
    </subcellularLocation>
</comment>
<dbReference type="AlphaFoldDB" id="A0AAX1MGA9"/>
<dbReference type="InterPro" id="IPR007016">
    <property type="entry name" value="O-antigen_ligase-rel_domated"/>
</dbReference>
<keyword evidence="7" id="KW-0436">Ligase</keyword>
<gene>
    <name evidence="7" type="ORF">H2677_15300</name>
</gene>
<feature type="transmembrane region" description="Helical" evidence="5">
    <location>
        <begin position="301"/>
        <end position="321"/>
    </location>
</feature>
<dbReference type="GO" id="GO:0016874">
    <property type="term" value="F:ligase activity"/>
    <property type="evidence" value="ECO:0007669"/>
    <property type="project" value="UniProtKB-KW"/>
</dbReference>
<dbReference type="PANTHER" id="PTHR37422:SF13">
    <property type="entry name" value="LIPOPOLYSACCHARIDE BIOSYNTHESIS PROTEIN PA4999-RELATED"/>
    <property type="match status" value="1"/>
</dbReference>
<evidence type="ECO:0000256" key="2">
    <source>
        <dbReference type="ARBA" id="ARBA00022692"/>
    </source>
</evidence>
<feature type="transmembrane region" description="Helical" evidence="5">
    <location>
        <begin position="398"/>
        <end position="414"/>
    </location>
</feature>
<proteinExistence type="predicted"/>
<name>A0AAX1MGA9_ACIJU</name>
<feature type="transmembrane region" description="Helical" evidence="5">
    <location>
        <begin position="187"/>
        <end position="203"/>
    </location>
</feature>
<evidence type="ECO:0000313" key="7">
    <source>
        <dbReference type="EMBL" id="QUY36567.1"/>
    </source>
</evidence>
<feature type="transmembrane region" description="Helical" evidence="5">
    <location>
        <begin position="210"/>
        <end position="230"/>
    </location>
</feature>
<evidence type="ECO:0000259" key="6">
    <source>
        <dbReference type="Pfam" id="PF04932"/>
    </source>
</evidence>
<keyword evidence="3 5" id="KW-1133">Transmembrane helix</keyword>
<evidence type="ECO:0000256" key="5">
    <source>
        <dbReference type="SAM" id="Phobius"/>
    </source>
</evidence>
<dbReference type="GeneID" id="70093908"/>
<evidence type="ECO:0000256" key="1">
    <source>
        <dbReference type="ARBA" id="ARBA00004141"/>
    </source>
</evidence>
<dbReference type="RefSeq" id="WP_212638867.1">
    <property type="nucleotide sequence ID" value="NZ_CP059558.1"/>
</dbReference>
<evidence type="ECO:0000256" key="4">
    <source>
        <dbReference type="ARBA" id="ARBA00023136"/>
    </source>
</evidence>